<gene>
    <name evidence="1" type="ORF">JR316_009397</name>
</gene>
<comment type="caution">
    <text evidence="1">The sequence shown here is derived from an EMBL/GenBank/DDBJ whole genome shotgun (WGS) entry which is preliminary data.</text>
</comment>
<accession>A0A8H7XTQ7</accession>
<organism evidence="1">
    <name type="scientific">Psilocybe cubensis</name>
    <name type="common">Psychedelic mushroom</name>
    <name type="synonym">Stropharia cubensis</name>
    <dbReference type="NCBI Taxonomy" id="181762"/>
    <lineage>
        <taxon>Eukaryota</taxon>
        <taxon>Fungi</taxon>
        <taxon>Dikarya</taxon>
        <taxon>Basidiomycota</taxon>
        <taxon>Agaricomycotina</taxon>
        <taxon>Agaricomycetes</taxon>
        <taxon>Agaricomycetidae</taxon>
        <taxon>Agaricales</taxon>
        <taxon>Agaricineae</taxon>
        <taxon>Strophariaceae</taxon>
        <taxon>Psilocybe</taxon>
    </lineage>
</organism>
<dbReference type="OrthoDB" id="10644381at2759"/>
<name>A0A8H7XTQ7_PSICU</name>
<protein>
    <submittedName>
        <fullName evidence="1">Uncharacterized protein</fullName>
    </submittedName>
</protein>
<dbReference type="AlphaFoldDB" id="A0A8H7XTQ7"/>
<dbReference type="EMBL" id="JAFIQS010000009">
    <property type="protein sequence ID" value="KAG5165811.1"/>
    <property type="molecule type" value="Genomic_DNA"/>
</dbReference>
<evidence type="ECO:0000313" key="1">
    <source>
        <dbReference type="EMBL" id="KAG5165811.1"/>
    </source>
</evidence>
<proteinExistence type="predicted"/>
<sequence length="191" mass="22443">MKGELHSEERKSKHVHYRARHKKLEHLKKRMTEHGFKERIMVEDPQSQASEPKYCSVLLDSKEIHIIRMTRKNYVSAPSELDDIVCFHEITASSDTTQSADTEQLQLLRQYQQQSISDTPENRHVLPEEGYESSAVFRRYTMRDHEWPGRSHSDHCITQTYPPSASSLFAADVEKEFWGMHEASIFVWLIR</sequence>
<reference evidence="1" key="1">
    <citation type="submission" date="2021-02" db="EMBL/GenBank/DDBJ databases">
        <title>Psilocybe cubensis genome.</title>
        <authorList>
            <person name="Mckernan K.J."/>
            <person name="Crawford S."/>
            <person name="Trippe A."/>
            <person name="Kane L.T."/>
            <person name="Mclaughlin S."/>
        </authorList>
    </citation>
    <scope>NUCLEOTIDE SEQUENCE [LARGE SCALE GENOMIC DNA]</scope>
    <source>
        <strain evidence="1">MGC-MH-2018</strain>
    </source>
</reference>